<keyword evidence="1" id="KW-1133">Transmembrane helix</keyword>
<keyword evidence="4" id="KW-1185">Reference proteome</keyword>
<dbReference type="Proteomes" id="UP001185012">
    <property type="component" value="Unassembled WGS sequence"/>
</dbReference>
<dbReference type="SUPFAM" id="SSF56281">
    <property type="entry name" value="Metallo-hydrolase/oxidoreductase"/>
    <property type="match status" value="1"/>
</dbReference>
<keyword evidence="1" id="KW-0812">Transmembrane</keyword>
<gene>
    <name evidence="3" type="ORF">JOE21_002920</name>
</gene>
<keyword evidence="1" id="KW-0472">Membrane</keyword>
<evidence type="ECO:0000256" key="1">
    <source>
        <dbReference type="SAM" id="Phobius"/>
    </source>
</evidence>
<dbReference type="SMART" id="SM00849">
    <property type="entry name" value="Lactamase_B"/>
    <property type="match status" value="1"/>
</dbReference>
<feature type="transmembrane region" description="Helical" evidence="1">
    <location>
        <begin position="6"/>
        <end position="26"/>
    </location>
</feature>
<accession>A0ABU1IQ50</accession>
<evidence type="ECO:0000313" key="3">
    <source>
        <dbReference type="EMBL" id="MDR6226910.1"/>
    </source>
</evidence>
<dbReference type="InterPro" id="IPR036866">
    <property type="entry name" value="RibonucZ/Hydroxyglut_hydro"/>
</dbReference>
<dbReference type="EMBL" id="JAVDQG010000006">
    <property type="protein sequence ID" value="MDR6226910.1"/>
    <property type="molecule type" value="Genomic_DNA"/>
</dbReference>
<dbReference type="RefSeq" id="WP_309867441.1">
    <property type="nucleotide sequence ID" value="NZ_JAVDQG010000006.1"/>
</dbReference>
<protein>
    <submittedName>
        <fullName evidence="3">L-ascorbate metabolism protein UlaG (Beta-lactamase superfamily)</fullName>
    </submittedName>
</protein>
<proteinExistence type="predicted"/>
<comment type="caution">
    <text evidence="3">The sequence shown here is derived from an EMBL/GenBank/DDBJ whole genome shotgun (WGS) entry which is preliminary data.</text>
</comment>
<name>A0ABU1IQ50_9BACL</name>
<dbReference type="Pfam" id="PF12706">
    <property type="entry name" value="Lactamase_B_2"/>
    <property type="match status" value="1"/>
</dbReference>
<evidence type="ECO:0000313" key="4">
    <source>
        <dbReference type="Proteomes" id="UP001185012"/>
    </source>
</evidence>
<feature type="domain" description="Metallo-beta-lactamase" evidence="2">
    <location>
        <begin position="58"/>
        <end position="266"/>
    </location>
</feature>
<dbReference type="PANTHER" id="PTHR15032:SF36">
    <property type="entry name" value="METALLO-BETA-LACTAMASE DOMAIN-CONTAINING PROTEIN"/>
    <property type="match status" value="1"/>
</dbReference>
<sequence>MLGLMIMVGVSLLFMIGGLTWLIWSYRRKLPHPDWREIRNHPDVTGFRDDAITVTWVGHATVYLNVKGIRILTDPVFSERVGIQLLPRWTLGPKRFTPPALDGKSVGEVDLILLSHAHMDHLDLPSLRTLARPETRVVMPRGTKGLLRSYPFGEVIELDENESVDLGAGLTVTAFPVRHWGNRYPWNNDYGYTGYLIEKDGRRIAFPGDTAYTPKLKQLRLFGPLDLMLVPIGAYAPDSFQRSHCTPEQAWQMAQEAGARHVVPIHWNTFVLSQEPVDEPLRRLVAAAGPKEDRIVIREQGEVWQLTESHGPDGIEKELQLQG</sequence>
<reference evidence="3 4" key="1">
    <citation type="submission" date="2023-07" db="EMBL/GenBank/DDBJ databases">
        <title>Genomic Encyclopedia of Type Strains, Phase IV (KMG-IV): sequencing the most valuable type-strain genomes for metagenomic binning, comparative biology and taxonomic classification.</title>
        <authorList>
            <person name="Goeker M."/>
        </authorList>
    </citation>
    <scope>NUCLEOTIDE SEQUENCE [LARGE SCALE GENOMIC DNA]</scope>
    <source>
        <strain evidence="3 4">DSM 45903</strain>
    </source>
</reference>
<dbReference type="PANTHER" id="PTHR15032">
    <property type="entry name" value="N-ACYL-PHOSPHATIDYLETHANOLAMINE-HYDROLYZING PHOSPHOLIPASE D"/>
    <property type="match status" value="1"/>
</dbReference>
<evidence type="ECO:0000259" key="2">
    <source>
        <dbReference type="SMART" id="SM00849"/>
    </source>
</evidence>
<dbReference type="Gene3D" id="3.60.15.10">
    <property type="entry name" value="Ribonuclease Z/Hydroxyacylglutathione hydrolase-like"/>
    <property type="match status" value="1"/>
</dbReference>
<dbReference type="InterPro" id="IPR001279">
    <property type="entry name" value="Metallo-B-lactamas"/>
</dbReference>
<organism evidence="3 4">
    <name type="scientific">Desmospora profundinema</name>
    <dbReference type="NCBI Taxonomy" id="1571184"/>
    <lineage>
        <taxon>Bacteria</taxon>
        <taxon>Bacillati</taxon>
        <taxon>Bacillota</taxon>
        <taxon>Bacilli</taxon>
        <taxon>Bacillales</taxon>
        <taxon>Thermoactinomycetaceae</taxon>
        <taxon>Desmospora</taxon>
    </lineage>
</organism>